<feature type="transmembrane region" description="Helical" evidence="1">
    <location>
        <begin position="118"/>
        <end position="138"/>
    </location>
</feature>
<keyword evidence="1" id="KW-0812">Transmembrane</keyword>
<dbReference type="AlphaFoldDB" id="A0A0R3VZ15"/>
<keyword evidence="2" id="KW-0732">Signal</keyword>
<evidence type="ECO:0000313" key="3">
    <source>
        <dbReference type="WBParaSite" id="TASK_0000265901-mRNA-1"/>
    </source>
</evidence>
<sequence length="142" mass="16147">LWTRAPVCLLELNSLLVFAGPADIVSDDAHVMLFDKLPDRPSGYCCSRLVDYWPSCPFSAIATDAASLARSFVHASEAYHCILFLYVLSAVPYPIPQWDVYISCSVNIRRYRFPPQRFRRLASVVLILALANFVNWWGMFVL</sequence>
<accession>A0A0R3VZ15</accession>
<name>A0A0R3VZ15_TAEAS</name>
<organism evidence="3">
    <name type="scientific">Taenia asiatica</name>
    <name type="common">Asian tapeworm</name>
    <dbReference type="NCBI Taxonomy" id="60517"/>
    <lineage>
        <taxon>Eukaryota</taxon>
        <taxon>Metazoa</taxon>
        <taxon>Spiralia</taxon>
        <taxon>Lophotrochozoa</taxon>
        <taxon>Platyhelminthes</taxon>
        <taxon>Cestoda</taxon>
        <taxon>Eucestoda</taxon>
        <taxon>Cyclophyllidea</taxon>
        <taxon>Taeniidae</taxon>
        <taxon>Taenia</taxon>
    </lineage>
</organism>
<dbReference type="WBParaSite" id="TASK_0000265901-mRNA-1">
    <property type="protein sequence ID" value="TASK_0000265901-mRNA-1"/>
    <property type="gene ID" value="TASK_0000265901"/>
</dbReference>
<feature type="chain" id="PRO_5006449817" evidence="2">
    <location>
        <begin position="22"/>
        <end position="142"/>
    </location>
</feature>
<reference evidence="3" key="1">
    <citation type="submission" date="2017-02" db="UniProtKB">
        <authorList>
            <consortium name="WormBaseParasite"/>
        </authorList>
    </citation>
    <scope>IDENTIFICATION</scope>
</reference>
<protein>
    <submittedName>
        <fullName evidence="3">EXS domain-containing protein</fullName>
    </submittedName>
</protein>
<evidence type="ECO:0000256" key="1">
    <source>
        <dbReference type="SAM" id="Phobius"/>
    </source>
</evidence>
<keyword evidence="1" id="KW-1133">Transmembrane helix</keyword>
<keyword evidence="1" id="KW-0472">Membrane</keyword>
<dbReference type="STRING" id="60517.A0A0R3VZ15"/>
<evidence type="ECO:0000256" key="2">
    <source>
        <dbReference type="SAM" id="SignalP"/>
    </source>
</evidence>
<proteinExistence type="predicted"/>
<feature type="signal peptide" evidence="2">
    <location>
        <begin position="1"/>
        <end position="21"/>
    </location>
</feature>